<gene>
    <name evidence="2" type="ORF">ASEP1449_LOCUS16549</name>
</gene>
<name>A0A7S2XRJ2_9STRA</name>
<evidence type="ECO:0000313" key="2">
    <source>
        <dbReference type="EMBL" id="CAD9824715.1"/>
    </source>
</evidence>
<keyword evidence="1" id="KW-0732">Signal</keyword>
<organism evidence="2">
    <name type="scientific">Attheya septentrionalis</name>
    <dbReference type="NCBI Taxonomy" id="420275"/>
    <lineage>
        <taxon>Eukaryota</taxon>
        <taxon>Sar</taxon>
        <taxon>Stramenopiles</taxon>
        <taxon>Ochrophyta</taxon>
        <taxon>Bacillariophyta</taxon>
        <taxon>Coscinodiscophyceae</taxon>
        <taxon>Chaetocerotophycidae</taxon>
        <taxon>Chaetocerotales</taxon>
        <taxon>Attheyaceae</taxon>
        <taxon>Attheya</taxon>
    </lineage>
</organism>
<accession>A0A7S2XRJ2</accession>
<feature type="chain" id="PRO_5030925958" evidence="1">
    <location>
        <begin position="20"/>
        <end position="442"/>
    </location>
</feature>
<dbReference type="AlphaFoldDB" id="A0A7S2XRJ2"/>
<dbReference type="EMBL" id="HBHQ01024565">
    <property type="protein sequence ID" value="CAD9824715.1"/>
    <property type="molecule type" value="Transcribed_RNA"/>
</dbReference>
<sequence>MSRFLPLPLLLLICAVVELATPFSFHHHVIPQKAPLARNARHTPAGTSPLFSRVSYTTPLHSSKADVANDVDQPKVKANGVSIFQNDMTLRVDRDAMIARAGVLRRSILTQQIELQKLERSIQCCSQSSQGNGGLLDHPLETVFRGLNQTKHTFFASSNVLLRKLGRVRDKIGPNNKKWTSVGDYMVAQTKTGVRIVGDLVKNPDRLMCLVDPDTPTLVPHVPAILARLDKLESHVVPILEKVLNNRRHLASIEPYLDEVLERFDDIEPHLPWILENIDVLAPYTGLLLKHVDELLLYATSNESDGVGTEYALAEQLLPYLEYYVSRLDMVGPHLALLRPHIPKLLKHKRIAKISPHIDRLFAGGYLHLGTSANLDVLLFWFGWTLQVPFLPRLFFAIPGSPRIVQFLACRFPKRFVRGFCSGVSCSVDGDYGVSWNKLSKI</sequence>
<reference evidence="2" key="1">
    <citation type="submission" date="2021-01" db="EMBL/GenBank/DDBJ databases">
        <authorList>
            <person name="Corre E."/>
            <person name="Pelletier E."/>
            <person name="Niang G."/>
            <person name="Scheremetjew M."/>
            <person name="Finn R."/>
            <person name="Kale V."/>
            <person name="Holt S."/>
            <person name="Cochrane G."/>
            <person name="Meng A."/>
            <person name="Brown T."/>
            <person name="Cohen L."/>
        </authorList>
    </citation>
    <scope>NUCLEOTIDE SEQUENCE</scope>
    <source>
        <strain evidence="2">CCMP2084</strain>
    </source>
</reference>
<evidence type="ECO:0000256" key="1">
    <source>
        <dbReference type="SAM" id="SignalP"/>
    </source>
</evidence>
<protein>
    <submittedName>
        <fullName evidence="2">Uncharacterized protein</fullName>
    </submittedName>
</protein>
<feature type="signal peptide" evidence="1">
    <location>
        <begin position="1"/>
        <end position="19"/>
    </location>
</feature>
<proteinExistence type="predicted"/>